<dbReference type="Pfam" id="PF23187">
    <property type="entry name" value="UBX7_N"/>
    <property type="match status" value="1"/>
</dbReference>
<name>A0A9Q0JG48_9ROSI</name>
<evidence type="ECO:0000313" key="2">
    <source>
        <dbReference type="Proteomes" id="UP001141552"/>
    </source>
</evidence>
<keyword evidence="2" id="KW-1185">Reference proteome</keyword>
<dbReference type="SUPFAM" id="SSF52833">
    <property type="entry name" value="Thioredoxin-like"/>
    <property type="match status" value="1"/>
</dbReference>
<proteinExistence type="predicted"/>
<sequence length="82" mass="8715">MERSISGLAYKGSITEAIIVAQQQKKLLVVYLAGADADSAELEKSTWTDPKVAESVSKCCVLLHIKEGSSDAANFSAICILV</sequence>
<dbReference type="AlphaFoldDB" id="A0A9Q0JG48"/>
<gene>
    <name evidence="1" type="ORF">Tsubulata_029976</name>
</gene>
<evidence type="ECO:0000313" key="1">
    <source>
        <dbReference type="EMBL" id="KAJ4839340.1"/>
    </source>
</evidence>
<dbReference type="Gene3D" id="3.40.30.10">
    <property type="entry name" value="Glutaredoxin"/>
    <property type="match status" value="1"/>
</dbReference>
<reference evidence="1" key="1">
    <citation type="submission" date="2022-02" db="EMBL/GenBank/DDBJ databases">
        <authorList>
            <person name="Henning P.M."/>
            <person name="McCubbin A.G."/>
            <person name="Shore J.S."/>
        </authorList>
    </citation>
    <scope>NUCLEOTIDE SEQUENCE</scope>
    <source>
        <strain evidence="1">F60SS</strain>
        <tissue evidence="1">Leaves</tissue>
    </source>
</reference>
<dbReference type="Proteomes" id="UP001141552">
    <property type="component" value="Unassembled WGS sequence"/>
</dbReference>
<organism evidence="1 2">
    <name type="scientific">Turnera subulata</name>
    <dbReference type="NCBI Taxonomy" id="218843"/>
    <lineage>
        <taxon>Eukaryota</taxon>
        <taxon>Viridiplantae</taxon>
        <taxon>Streptophyta</taxon>
        <taxon>Embryophyta</taxon>
        <taxon>Tracheophyta</taxon>
        <taxon>Spermatophyta</taxon>
        <taxon>Magnoliopsida</taxon>
        <taxon>eudicotyledons</taxon>
        <taxon>Gunneridae</taxon>
        <taxon>Pentapetalae</taxon>
        <taxon>rosids</taxon>
        <taxon>fabids</taxon>
        <taxon>Malpighiales</taxon>
        <taxon>Passifloraceae</taxon>
        <taxon>Turnera</taxon>
    </lineage>
</organism>
<protein>
    <submittedName>
        <fullName evidence="1">Uncharacterized protein</fullName>
    </submittedName>
</protein>
<dbReference type="EMBL" id="JAKUCV010003347">
    <property type="protein sequence ID" value="KAJ4839340.1"/>
    <property type="molecule type" value="Genomic_DNA"/>
</dbReference>
<dbReference type="PANTHER" id="PTHR47770:SF1">
    <property type="entry name" value="PLANT UBX DOMAIN-CONTAINING PROTEIN 11"/>
    <property type="match status" value="1"/>
</dbReference>
<accession>A0A9Q0JG48</accession>
<dbReference type="PANTHER" id="PTHR47770">
    <property type="entry name" value="PLANT UBX DOMAIN-CONTAINING PROTEIN 11"/>
    <property type="match status" value="1"/>
</dbReference>
<comment type="caution">
    <text evidence="1">The sequence shown here is derived from an EMBL/GenBank/DDBJ whole genome shotgun (WGS) entry which is preliminary data.</text>
</comment>
<dbReference type="OrthoDB" id="2445133at2759"/>
<dbReference type="InterPro" id="IPR036249">
    <property type="entry name" value="Thioredoxin-like_sf"/>
</dbReference>
<reference evidence="1" key="2">
    <citation type="journal article" date="2023" name="Plants (Basel)">
        <title>Annotation of the Turnera subulata (Passifloraceae) Draft Genome Reveals the S-Locus Evolved after the Divergence of Turneroideae from Passifloroideae in a Stepwise Manner.</title>
        <authorList>
            <person name="Henning P.M."/>
            <person name="Roalson E.H."/>
            <person name="Mir W."/>
            <person name="McCubbin A.G."/>
            <person name="Shore J.S."/>
        </authorList>
    </citation>
    <scope>NUCLEOTIDE SEQUENCE</scope>
    <source>
        <strain evidence="1">F60SS</strain>
    </source>
</reference>